<evidence type="ECO:0000256" key="2">
    <source>
        <dbReference type="ARBA" id="ARBA00004906"/>
    </source>
</evidence>
<proteinExistence type="inferred from homology"/>
<dbReference type="Pfam" id="PF00097">
    <property type="entry name" value="zf-C3HC4"/>
    <property type="match status" value="1"/>
</dbReference>
<dbReference type="InterPro" id="IPR001841">
    <property type="entry name" value="Znf_RING"/>
</dbReference>
<dbReference type="InterPro" id="IPR039398">
    <property type="entry name" value="Deltex_fam"/>
</dbReference>
<dbReference type="GO" id="GO:0008270">
    <property type="term" value="F:zinc ion binding"/>
    <property type="evidence" value="ECO:0007669"/>
    <property type="project" value="UniProtKB-KW"/>
</dbReference>
<keyword evidence="6 8" id="KW-0863">Zinc-finger</keyword>
<dbReference type="EMBL" id="CAJNOT010000423">
    <property type="protein sequence ID" value="CAF0976921.1"/>
    <property type="molecule type" value="Genomic_DNA"/>
</dbReference>
<dbReference type="Proteomes" id="UP000663864">
    <property type="component" value="Unassembled WGS sequence"/>
</dbReference>
<dbReference type="PROSITE" id="PS50089">
    <property type="entry name" value="ZF_RING_2"/>
    <property type="match status" value="1"/>
</dbReference>
<evidence type="ECO:0000256" key="9">
    <source>
        <dbReference type="RuleBase" id="RU367105"/>
    </source>
</evidence>
<dbReference type="InterPro" id="IPR013083">
    <property type="entry name" value="Znf_RING/FYVE/PHD"/>
</dbReference>
<comment type="caution">
    <text evidence="11">The sequence shown here is derived from an EMBL/GenBank/DDBJ whole genome shotgun (WGS) entry which is preliminary data.</text>
</comment>
<dbReference type="InterPro" id="IPR017907">
    <property type="entry name" value="Znf_RING_CS"/>
</dbReference>
<dbReference type="GO" id="GO:0005737">
    <property type="term" value="C:cytoplasm"/>
    <property type="evidence" value="ECO:0007669"/>
    <property type="project" value="UniProtKB-SubCell"/>
</dbReference>
<organism evidence="11 13">
    <name type="scientific">Rotaria sordida</name>
    <dbReference type="NCBI Taxonomy" id="392033"/>
    <lineage>
        <taxon>Eukaryota</taxon>
        <taxon>Metazoa</taxon>
        <taxon>Spiralia</taxon>
        <taxon>Gnathifera</taxon>
        <taxon>Rotifera</taxon>
        <taxon>Eurotatoria</taxon>
        <taxon>Bdelloidea</taxon>
        <taxon>Philodinida</taxon>
        <taxon>Philodinidae</taxon>
        <taxon>Rotaria</taxon>
    </lineage>
</organism>
<keyword evidence="5 9" id="KW-0479">Metal-binding</keyword>
<dbReference type="CDD" id="cd09633">
    <property type="entry name" value="Deltex_C"/>
    <property type="match status" value="1"/>
</dbReference>
<feature type="domain" description="RING-type" evidence="10">
    <location>
        <begin position="123"/>
        <end position="162"/>
    </location>
</feature>
<evidence type="ECO:0000256" key="7">
    <source>
        <dbReference type="ARBA" id="ARBA00022833"/>
    </source>
</evidence>
<gene>
    <name evidence="12" type="ORF">JBS370_LOCUS13617</name>
    <name evidence="11" type="ORF">ZHD862_LOCUS11299</name>
</gene>
<dbReference type="SMART" id="SM00184">
    <property type="entry name" value="RING"/>
    <property type="match status" value="1"/>
</dbReference>
<dbReference type="PANTHER" id="PTHR12622">
    <property type="entry name" value="DELTEX-RELATED"/>
    <property type="match status" value="1"/>
</dbReference>
<dbReference type="Pfam" id="PF18102">
    <property type="entry name" value="DTC"/>
    <property type="match status" value="1"/>
</dbReference>
<keyword evidence="4 9" id="KW-0808">Transferase</keyword>
<evidence type="ECO:0000256" key="5">
    <source>
        <dbReference type="ARBA" id="ARBA00022723"/>
    </source>
</evidence>
<accession>A0A814F5P1</accession>
<dbReference type="GO" id="GO:0016567">
    <property type="term" value="P:protein ubiquitination"/>
    <property type="evidence" value="ECO:0007669"/>
    <property type="project" value="UniProtKB-UniRule"/>
</dbReference>
<comment type="similarity">
    <text evidence="3 9">Belongs to the Deltex family.</text>
</comment>
<dbReference type="Proteomes" id="UP000663836">
    <property type="component" value="Unassembled WGS sequence"/>
</dbReference>
<evidence type="ECO:0000259" key="10">
    <source>
        <dbReference type="PROSITE" id="PS50089"/>
    </source>
</evidence>
<sequence>MSDQRRSSSRKCVTKHQLPSNSLLSISTQIQNDIKIIKKSRKTKNKTLSDTTVSTTYHETPNVYNSLTAKPTNKRTRLDSLTPNKLKQKKKKEILYDDDDDDDEIEEISSEKKSIEKIEIDRCAICLDDCTEPKQLDKCSHIFCRTCIDHYFEAIKPQCPCCFTIYGEIRGNQPVNGTMTIDTSKHRLPGFEHDSRGTIRITYYFPHGIQDESHPNPGKPYQGTTRQAFLPDNRDGRHILELLQRAFELRQIFTIGQSRTTGYDNVITWNDIHHKTNIHGGVENFGYPDKTYLNRVKQELAAKGIK</sequence>
<dbReference type="InterPro" id="IPR039399">
    <property type="entry name" value="Deltex_C_sf"/>
</dbReference>
<dbReference type="UniPathway" id="UPA00143"/>
<evidence type="ECO:0000256" key="6">
    <source>
        <dbReference type="ARBA" id="ARBA00022771"/>
    </source>
</evidence>
<protein>
    <recommendedName>
        <fullName evidence="9">E3 ubiquitin-protein ligase</fullName>
        <ecNumber evidence="9">2.3.2.27</ecNumber>
    </recommendedName>
</protein>
<keyword evidence="9" id="KW-0963">Cytoplasm</keyword>
<dbReference type="PROSITE" id="PS00518">
    <property type="entry name" value="ZF_RING_1"/>
    <property type="match status" value="1"/>
</dbReference>
<name>A0A814F5P1_9BILA</name>
<evidence type="ECO:0000313" key="11">
    <source>
        <dbReference type="EMBL" id="CAF0976921.1"/>
    </source>
</evidence>
<dbReference type="AlphaFoldDB" id="A0A814F5P1"/>
<comment type="subcellular location">
    <subcellularLocation>
        <location evidence="9">Cytoplasm</location>
    </subcellularLocation>
</comment>
<dbReference type="InterPro" id="IPR018957">
    <property type="entry name" value="Znf_C3HC4_RING-type"/>
</dbReference>
<dbReference type="GO" id="GO:0061630">
    <property type="term" value="F:ubiquitin protein ligase activity"/>
    <property type="evidence" value="ECO:0007669"/>
    <property type="project" value="UniProtKB-UniRule"/>
</dbReference>
<keyword evidence="7 9" id="KW-0862">Zinc</keyword>
<comment type="catalytic activity">
    <reaction evidence="1 9">
        <text>S-ubiquitinyl-[E2 ubiquitin-conjugating enzyme]-L-cysteine + [acceptor protein]-L-lysine = [E2 ubiquitin-conjugating enzyme]-L-cysteine + N(6)-ubiquitinyl-[acceptor protein]-L-lysine.</text>
        <dbReference type="EC" id="2.3.2.27"/>
    </reaction>
</comment>
<evidence type="ECO:0000313" key="13">
    <source>
        <dbReference type="Proteomes" id="UP000663864"/>
    </source>
</evidence>
<dbReference type="InterPro" id="IPR039396">
    <property type="entry name" value="Deltex_C"/>
</dbReference>
<evidence type="ECO:0000256" key="3">
    <source>
        <dbReference type="ARBA" id="ARBA00009413"/>
    </source>
</evidence>
<dbReference type="Gene3D" id="3.30.40.10">
    <property type="entry name" value="Zinc/RING finger domain, C3HC4 (zinc finger)"/>
    <property type="match status" value="1"/>
</dbReference>
<dbReference type="EMBL" id="CAJOBD010001180">
    <property type="protein sequence ID" value="CAF3769891.1"/>
    <property type="molecule type" value="Genomic_DNA"/>
</dbReference>
<evidence type="ECO:0000256" key="8">
    <source>
        <dbReference type="PROSITE-ProRule" id="PRU00175"/>
    </source>
</evidence>
<dbReference type="Gene3D" id="3.30.390.130">
    <property type="match status" value="1"/>
</dbReference>
<dbReference type="GO" id="GO:0007219">
    <property type="term" value="P:Notch signaling pathway"/>
    <property type="evidence" value="ECO:0007669"/>
    <property type="project" value="InterPro"/>
</dbReference>
<dbReference type="EC" id="2.3.2.27" evidence="9"/>
<reference evidence="11" key="1">
    <citation type="submission" date="2021-02" db="EMBL/GenBank/DDBJ databases">
        <authorList>
            <person name="Nowell W R."/>
        </authorList>
    </citation>
    <scope>NUCLEOTIDE SEQUENCE</scope>
</reference>
<evidence type="ECO:0000256" key="1">
    <source>
        <dbReference type="ARBA" id="ARBA00000900"/>
    </source>
</evidence>
<dbReference type="SUPFAM" id="SSF57850">
    <property type="entry name" value="RING/U-box"/>
    <property type="match status" value="1"/>
</dbReference>
<evidence type="ECO:0000256" key="4">
    <source>
        <dbReference type="ARBA" id="ARBA00022679"/>
    </source>
</evidence>
<comment type="pathway">
    <text evidence="2 9">Protein modification; protein ubiquitination.</text>
</comment>
<evidence type="ECO:0000313" key="12">
    <source>
        <dbReference type="EMBL" id="CAF3769891.1"/>
    </source>
</evidence>